<dbReference type="InParanoid" id="F4WXW8"/>
<organism evidence="2">
    <name type="scientific">Acromyrmex echinatior</name>
    <name type="common">Panamanian leafcutter ant</name>
    <name type="synonym">Acromyrmex octospinosus echinatior</name>
    <dbReference type="NCBI Taxonomy" id="103372"/>
    <lineage>
        <taxon>Eukaryota</taxon>
        <taxon>Metazoa</taxon>
        <taxon>Ecdysozoa</taxon>
        <taxon>Arthropoda</taxon>
        <taxon>Hexapoda</taxon>
        <taxon>Insecta</taxon>
        <taxon>Pterygota</taxon>
        <taxon>Neoptera</taxon>
        <taxon>Endopterygota</taxon>
        <taxon>Hymenoptera</taxon>
        <taxon>Apocrita</taxon>
        <taxon>Aculeata</taxon>
        <taxon>Formicoidea</taxon>
        <taxon>Formicidae</taxon>
        <taxon>Myrmicinae</taxon>
        <taxon>Acromyrmex</taxon>
    </lineage>
</organism>
<protein>
    <submittedName>
        <fullName evidence="1">Glutamate receptor, ionotropic kainate 2</fullName>
    </submittedName>
</protein>
<dbReference type="AlphaFoldDB" id="F4WXW8"/>
<keyword evidence="1" id="KW-0675">Receptor</keyword>
<gene>
    <name evidence="1" type="ORF">G5I_10822</name>
</gene>
<dbReference type="Proteomes" id="UP000007755">
    <property type="component" value="Unassembled WGS sequence"/>
</dbReference>
<dbReference type="Gene3D" id="3.40.50.2300">
    <property type="match status" value="1"/>
</dbReference>
<evidence type="ECO:0000313" key="1">
    <source>
        <dbReference type="EMBL" id="EGI60904.1"/>
    </source>
</evidence>
<proteinExistence type="predicted"/>
<dbReference type="EMBL" id="GL888434">
    <property type="protein sequence ID" value="EGI60904.1"/>
    <property type="molecule type" value="Genomic_DNA"/>
</dbReference>
<keyword evidence="2" id="KW-1185">Reference proteome</keyword>
<name>F4WXW8_ACREC</name>
<accession>F4WXW8</accession>
<reference evidence="1" key="1">
    <citation type="submission" date="2011-02" db="EMBL/GenBank/DDBJ databases">
        <title>The genome of the leaf-cutting ant Acromyrmex echinatior suggests key adaptations to social evolution and fungus farming.</title>
        <authorList>
            <person name="Nygaard S."/>
            <person name="Zhang G."/>
        </authorList>
    </citation>
    <scope>NUCLEOTIDE SEQUENCE</scope>
</reference>
<sequence>MGKEMCRDKGREFELHYGFLTLIRMTDLKLTMSVELGNFFREVFCFTLDHSNPRFAEVFERVLAAYIIRRLCLISIPSYRPYLSLIWIGGSFRPLKFESRPERKPDDESCLSFPSAWKDKEHRAIEIEARNADEAEVEAKNRSMRLKREDEENSTIVIGPRSRLLDFHQKRPFVKSNNELVVNNEDDVYPDLRSLRLFDGLKALFHEPFDLAILINGAIFTHDQKDSSTELAFKYAVYKINKDKIILPKTTLEYDIQYVPKDDSFHASKKGCHEYTAPLVRSR</sequence>
<evidence type="ECO:0000313" key="2">
    <source>
        <dbReference type="Proteomes" id="UP000007755"/>
    </source>
</evidence>
<dbReference type="OrthoDB" id="5984008at2759"/>